<sequence>MSSMRMNLIKAANTVLEAANMGKAAKDNGNAQVWVSLARYDDDFVEMLERWERYTRDDSVNDGLGNMGRRRAGSEHFGNEVVSEMFKEGKWDSQKMVRSFARMGILDENAVVKSENEAHEKIATYRLQPLSTAKWKNIEEDLKQAAAGDINKTEELEHNIPPSENNSMYDIMQSAKENGVVLDAAREVRVKLYMGQVFMGWLWFIPTFHLPQPPPSSSPSSTSTTGTSSPTTTKMLLTRKEIDFPLGVGSSIIDVEISLEWLKPSDSATVQPPARTTTTPEESQLGIADSVSGTTGATPGVAATVQAVTAGDFRSAVETKQAAEE</sequence>
<organism evidence="2 3">
    <name type="scientific">Tetrapyrgos nigripes</name>
    <dbReference type="NCBI Taxonomy" id="182062"/>
    <lineage>
        <taxon>Eukaryota</taxon>
        <taxon>Fungi</taxon>
        <taxon>Dikarya</taxon>
        <taxon>Basidiomycota</taxon>
        <taxon>Agaricomycotina</taxon>
        <taxon>Agaricomycetes</taxon>
        <taxon>Agaricomycetidae</taxon>
        <taxon>Agaricales</taxon>
        <taxon>Marasmiineae</taxon>
        <taxon>Marasmiaceae</taxon>
        <taxon>Tetrapyrgos</taxon>
    </lineage>
</organism>
<reference evidence="2 3" key="1">
    <citation type="journal article" date="2020" name="ISME J.">
        <title>Uncovering the hidden diversity of litter-decomposition mechanisms in mushroom-forming fungi.</title>
        <authorList>
            <person name="Floudas D."/>
            <person name="Bentzer J."/>
            <person name="Ahren D."/>
            <person name="Johansson T."/>
            <person name="Persson P."/>
            <person name="Tunlid A."/>
        </authorList>
    </citation>
    <scope>NUCLEOTIDE SEQUENCE [LARGE SCALE GENOMIC DNA]</scope>
    <source>
        <strain evidence="2 3">CBS 291.85</strain>
    </source>
</reference>
<name>A0A8H5GZI9_9AGAR</name>
<dbReference type="Proteomes" id="UP000559256">
    <property type="component" value="Unassembled WGS sequence"/>
</dbReference>
<feature type="region of interest" description="Disordered" evidence="1">
    <location>
        <begin position="266"/>
        <end position="297"/>
    </location>
</feature>
<protein>
    <submittedName>
        <fullName evidence="2">Uncharacterized protein</fullName>
    </submittedName>
</protein>
<dbReference type="AlphaFoldDB" id="A0A8H5GZI9"/>
<dbReference type="OrthoDB" id="5632at2759"/>
<comment type="caution">
    <text evidence="2">The sequence shown here is derived from an EMBL/GenBank/DDBJ whole genome shotgun (WGS) entry which is preliminary data.</text>
</comment>
<proteinExistence type="predicted"/>
<evidence type="ECO:0000313" key="3">
    <source>
        <dbReference type="Proteomes" id="UP000559256"/>
    </source>
</evidence>
<feature type="compositionally biased region" description="Polar residues" evidence="1">
    <location>
        <begin position="266"/>
        <end position="282"/>
    </location>
</feature>
<evidence type="ECO:0000313" key="2">
    <source>
        <dbReference type="EMBL" id="KAF5373961.1"/>
    </source>
</evidence>
<evidence type="ECO:0000256" key="1">
    <source>
        <dbReference type="SAM" id="MobiDB-lite"/>
    </source>
</evidence>
<feature type="compositionally biased region" description="Low complexity" evidence="1">
    <location>
        <begin position="218"/>
        <end position="233"/>
    </location>
</feature>
<gene>
    <name evidence="2" type="ORF">D9758_000712</name>
</gene>
<keyword evidence="3" id="KW-1185">Reference proteome</keyword>
<feature type="region of interest" description="Disordered" evidence="1">
    <location>
        <begin position="212"/>
        <end position="234"/>
    </location>
</feature>
<dbReference type="EMBL" id="JAACJM010000003">
    <property type="protein sequence ID" value="KAF5373961.1"/>
    <property type="molecule type" value="Genomic_DNA"/>
</dbReference>
<accession>A0A8H5GZI9</accession>